<proteinExistence type="predicted"/>
<accession>A0A0C7R0B0</accession>
<feature type="transmembrane region" description="Helical" evidence="1">
    <location>
        <begin position="100"/>
        <end position="124"/>
    </location>
</feature>
<feature type="transmembrane region" description="Helical" evidence="1">
    <location>
        <begin position="36"/>
        <end position="56"/>
    </location>
</feature>
<protein>
    <submittedName>
        <fullName evidence="2">Uncharacterized protein</fullName>
    </submittedName>
</protein>
<dbReference type="AlphaFoldDB" id="A0A0C7R0B0"/>
<gene>
    <name evidence="2" type="ORF">R28058_04161</name>
</gene>
<dbReference type="EMBL" id="CEKZ01000003">
    <property type="protein sequence ID" value="CEQ02683.1"/>
    <property type="molecule type" value="Genomic_DNA"/>
</dbReference>
<organism evidence="2 3">
    <name type="scientific">Paraclostridium sordellii</name>
    <name type="common">Clostridium sordellii</name>
    <dbReference type="NCBI Taxonomy" id="1505"/>
    <lineage>
        <taxon>Bacteria</taxon>
        <taxon>Bacillati</taxon>
        <taxon>Bacillota</taxon>
        <taxon>Clostridia</taxon>
        <taxon>Peptostreptococcales</taxon>
        <taxon>Peptostreptococcaceae</taxon>
        <taxon>Paraclostridium</taxon>
    </lineage>
</organism>
<keyword evidence="1" id="KW-1133">Transmembrane helix</keyword>
<feature type="transmembrane region" description="Helical" evidence="1">
    <location>
        <begin position="7"/>
        <end position="24"/>
    </location>
</feature>
<name>A0A0C7R0B0_PARSO</name>
<dbReference type="RefSeq" id="WP_055341338.1">
    <property type="nucleotide sequence ID" value="NZ_CDNI01000003.1"/>
</dbReference>
<keyword evidence="1" id="KW-0812">Transmembrane</keyword>
<reference evidence="2 3" key="1">
    <citation type="submission" date="2015-01" db="EMBL/GenBank/DDBJ databases">
        <authorList>
            <person name="Aslett A.Martin."/>
            <person name="De Silva Nishadi"/>
        </authorList>
    </citation>
    <scope>NUCLEOTIDE SEQUENCE [LARGE SCALE GENOMIC DNA]</scope>
    <source>
        <strain evidence="2 3">R28058</strain>
    </source>
</reference>
<evidence type="ECO:0000313" key="2">
    <source>
        <dbReference type="EMBL" id="CEQ02683.1"/>
    </source>
</evidence>
<sequence length="237" mass="26329">MLLMLGLVFVFIILAMVFMGIWTYKDASSRGLNATLWTLVVILIPNLIGLLLYFLVGRNSVSGRCENCNATISKSSSYCNKCGEKVNIINPIKDTYSKKYLICFVASIILSILCFVGLIVFAIMGSTSDNFLGGFSLLKVETNIGDHWNVSCYKTNEIEYKTIEIKSGSPKYLFVKGNCESGSLSLIIEQGDKIETIDLTNSSDYKKIDLSKFNEGKIELKLDATGATSSEFKSYWE</sequence>
<dbReference type="Proteomes" id="UP000049127">
    <property type="component" value="Unassembled WGS sequence"/>
</dbReference>
<evidence type="ECO:0000256" key="1">
    <source>
        <dbReference type="SAM" id="Phobius"/>
    </source>
</evidence>
<dbReference type="OrthoDB" id="122883at2"/>
<keyword evidence="1" id="KW-0472">Membrane</keyword>
<evidence type="ECO:0000313" key="3">
    <source>
        <dbReference type="Proteomes" id="UP000049127"/>
    </source>
</evidence>